<dbReference type="PRINTS" id="PR00032">
    <property type="entry name" value="HTHARAC"/>
</dbReference>
<sequence length="308" mass="33559">MSDPLSEIIALLRPRAPSSKLVDAAAPWRARRTEVGLVYYCLLLSGRARLEVDGKPPLDLKEGDFVLIPATQAYTMSSVDPAPLPGLESQRHMRNDGSVRLGHPEGPAGEQLLIGHCSFGSPDAGLLVSLLPDMIVVRGEKRLGDLAGLIRDEARADRPARDMVLEHLLQVLMIEALRSGADTEATPGLLRGLADDRLSSTLRAMHAAPGHLWSVADLAREAGLSRSAFFTRFNRIVGMPPMDYLQNWRITLAKHMLRTRQNSIAEIAEKVGYGSTSAFSVAFSRRVGQPPAHYARTAATAMQMPQDV</sequence>
<dbReference type="GO" id="GO:0003700">
    <property type="term" value="F:DNA-binding transcription factor activity"/>
    <property type="evidence" value="ECO:0007669"/>
    <property type="project" value="InterPro"/>
</dbReference>
<gene>
    <name evidence="5" type="ORF">CLV41_11250</name>
</gene>
<name>A0A2S3ULQ8_9HYPH</name>
<dbReference type="OrthoDB" id="9783876at2"/>
<keyword evidence="1" id="KW-0805">Transcription regulation</keyword>
<accession>A0A2S3ULQ8</accession>
<proteinExistence type="predicted"/>
<feature type="domain" description="HTH araC/xylS-type" evidence="4">
    <location>
        <begin position="196"/>
        <end position="297"/>
    </location>
</feature>
<comment type="caution">
    <text evidence="5">The sequence shown here is derived from an EMBL/GenBank/DDBJ whole genome shotgun (WGS) entry which is preliminary data.</text>
</comment>
<evidence type="ECO:0000259" key="4">
    <source>
        <dbReference type="PROSITE" id="PS01124"/>
    </source>
</evidence>
<dbReference type="GO" id="GO:0043565">
    <property type="term" value="F:sequence-specific DNA binding"/>
    <property type="evidence" value="ECO:0007669"/>
    <property type="project" value="InterPro"/>
</dbReference>
<keyword evidence="3" id="KW-0804">Transcription</keyword>
<dbReference type="PANTHER" id="PTHR46796:SF7">
    <property type="entry name" value="ARAC FAMILY TRANSCRIPTIONAL REGULATOR"/>
    <property type="match status" value="1"/>
</dbReference>
<dbReference type="InterPro" id="IPR011051">
    <property type="entry name" value="RmlC_Cupin_sf"/>
</dbReference>
<dbReference type="PANTHER" id="PTHR46796">
    <property type="entry name" value="HTH-TYPE TRANSCRIPTIONAL ACTIVATOR RHAS-RELATED"/>
    <property type="match status" value="1"/>
</dbReference>
<dbReference type="InterPro" id="IPR018060">
    <property type="entry name" value="HTH_AraC"/>
</dbReference>
<evidence type="ECO:0000256" key="2">
    <source>
        <dbReference type="ARBA" id="ARBA00023125"/>
    </source>
</evidence>
<dbReference type="InterPro" id="IPR050204">
    <property type="entry name" value="AraC_XylS_family_regulators"/>
</dbReference>
<dbReference type="SUPFAM" id="SSF46689">
    <property type="entry name" value="Homeodomain-like"/>
    <property type="match status" value="2"/>
</dbReference>
<dbReference type="InterPro" id="IPR020449">
    <property type="entry name" value="Tscrpt_reg_AraC-type_HTH"/>
</dbReference>
<dbReference type="PROSITE" id="PS00041">
    <property type="entry name" value="HTH_ARAC_FAMILY_1"/>
    <property type="match status" value="2"/>
</dbReference>
<dbReference type="Pfam" id="PF12852">
    <property type="entry name" value="Cupin_6"/>
    <property type="match status" value="1"/>
</dbReference>
<evidence type="ECO:0000256" key="3">
    <source>
        <dbReference type="ARBA" id="ARBA00023163"/>
    </source>
</evidence>
<dbReference type="AlphaFoldDB" id="A0A2S3ULQ8"/>
<dbReference type="SUPFAM" id="SSF51182">
    <property type="entry name" value="RmlC-like cupins"/>
    <property type="match status" value="1"/>
</dbReference>
<dbReference type="InterPro" id="IPR018062">
    <property type="entry name" value="HTH_AraC-typ_CS"/>
</dbReference>
<dbReference type="RefSeq" id="WP_103224688.1">
    <property type="nucleotide sequence ID" value="NZ_PPCN01000012.1"/>
</dbReference>
<dbReference type="Pfam" id="PF12833">
    <property type="entry name" value="HTH_18"/>
    <property type="match status" value="1"/>
</dbReference>
<keyword evidence="2 5" id="KW-0238">DNA-binding</keyword>
<dbReference type="InterPro" id="IPR009057">
    <property type="entry name" value="Homeodomain-like_sf"/>
</dbReference>
<organism evidence="5 6">
    <name type="scientific">Roseibium marinum</name>
    <dbReference type="NCBI Taxonomy" id="281252"/>
    <lineage>
        <taxon>Bacteria</taxon>
        <taxon>Pseudomonadati</taxon>
        <taxon>Pseudomonadota</taxon>
        <taxon>Alphaproteobacteria</taxon>
        <taxon>Hyphomicrobiales</taxon>
        <taxon>Stappiaceae</taxon>
        <taxon>Roseibium</taxon>
    </lineage>
</organism>
<dbReference type="SMART" id="SM00342">
    <property type="entry name" value="HTH_ARAC"/>
    <property type="match status" value="1"/>
</dbReference>
<evidence type="ECO:0000313" key="6">
    <source>
        <dbReference type="Proteomes" id="UP000236959"/>
    </source>
</evidence>
<dbReference type="PROSITE" id="PS01124">
    <property type="entry name" value="HTH_ARAC_FAMILY_2"/>
    <property type="match status" value="1"/>
</dbReference>
<dbReference type="Gene3D" id="1.10.10.60">
    <property type="entry name" value="Homeodomain-like"/>
    <property type="match status" value="2"/>
</dbReference>
<dbReference type="InterPro" id="IPR032783">
    <property type="entry name" value="AraC_lig"/>
</dbReference>
<evidence type="ECO:0000256" key="1">
    <source>
        <dbReference type="ARBA" id="ARBA00023015"/>
    </source>
</evidence>
<reference evidence="5 6" key="1">
    <citation type="submission" date="2018-01" db="EMBL/GenBank/DDBJ databases">
        <title>Genomic Encyclopedia of Archaeal and Bacterial Type Strains, Phase II (KMG-II): from individual species to whole genera.</title>
        <authorList>
            <person name="Goeker M."/>
        </authorList>
    </citation>
    <scope>NUCLEOTIDE SEQUENCE [LARGE SCALE GENOMIC DNA]</scope>
    <source>
        <strain evidence="5 6">DSM 17023</strain>
    </source>
</reference>
<dbReference type="EMBL" id="PPCN01000012">
    <property type="protein sequence ID" value="POF28636.1"/>
    <property type="molecule type" value="Genomic_DNA"/>
</dbReference>
<evidence type="ECO:0000313" key="5">
    <source>
        <dbReference type="EMBL" id="POF28636.1"/>
    </source>
</evidence>
<keyword evidence="6" id="KW-1185">Reference proteome</keyword>
<dbReference type="Proteomes" id="UP000236959">
    <property type="component" value="Unassembled WGS sequence"/>
</dbReference>
<protein>
    <submittedName>
        <fullName evidence="5">AraC-like DNA-binding protein</fullName>
    </submittedName>
</protein>